<sequence>ELKHPLDIQRKHILKCISLDNDNFIYKVFYVDILLHLKQYKEADEYISTFSKYIQFYLEVVCRKWGNDFLYTSILEMYFKIQGISAFPYLSTITVEIIQKIYLYGLQDRYQAIVASFVTDYLKELTSKTIQLQESKQLITNQTTQIQNLNNTLNKTIKEKDNIINSNINHIN</sequence>
<feature type="non-terminal residue" evidence="2">
    <location>
        <position position="172"/>
    </location>
</feature>
<protein>
    <recommendedName>
        <fullName evidence="4">DUF115 domain-containing protein</fullName>
    </recommendedName>
</protein>
<dbReference type="RefSeq" id="WP_240381820.1">
    <property type="nucleotide sequence ID" value="NZ_JAJUOL010000745.1"/>
</dbReference>
<reference evidence="2" key="1">
    <citation type="submission" date="2021-12" db="EMBL/GenBank/DDBJ databases">
        <title>Prevalence of phenicol resistance gene fexA in Campylobacter isolated from poultry supply chain.</title>
        <authorList>
            <person name="Tang B."/>
            <person name="Zheng X."/>
            <person name="Lin J."/>
            <person name="Lin R."/>
            <person name="Yang H."/>
            <person name="Shen Z."/>
            <person name="Xia F."/>
        </authorList>
    </citation>
    <scope>NUCLEOTIDE SEQUENCE</scope>
    <source>
        <strain evidence="2">CJHN2011004</strain>
    </source>
</reference>
<evidence type="ECO:0000313" key="2">
    <source>
        <dbReference type="EMBL" id="MCH3853191.1"/>
    </source>
</evidence>
<feature type="non-terminal residue" evidence="2">
    <location>
        <position position="1"/>
    </location>
</feature>
<dbReference type="AlphaFoldDB" id="A0AAW5EL74"/>
<organism evidence="2 3">
    <name type="scientific">Campylobacter jejuni</name>
    <dbReference type="NCBI Taxonomy" id="197"/>
    <lineage>
        <taxon>Bacteria</taxon>
        <taxon>Pseudomonadati</taxon>
        <taxon>Campylobacterota</taxon>
        <taxon>Epsilonproteobacteria</taxon>
        <taxon>Campylobacterales</taxon>
        <taxon>Campylobacteraceae</taxon>
        <taxon>Campylobacter</taxon>
    </lineage>
</organism>
<comment type="caution">
    <text evidence="2">The sequence shown here is derived from an EMBL/GenBank/DDBJ whole genome shotgun (WGS) entry which is preliminary data.</text>
</comment>
<keyword evidence="1" id="KW-0175">Coiled coil</keyword>
<proteinExistence type="predicted"/>
<evidence type="ECO:0008006" key="4">
    <source>
        <dbReference type="Google" id="ProtNLM"/>
    </source>
</evidence>
<name>A0AAW5EL74_CAMJU</name>
<dbReference type="Proteomes" id="UP001199644">
    <property type="component" value="Unassembled WGS sequence"/>
</dbReference>
<feature type="coiled-coil region" evidence="1">
    <location>
        <begin position="132"/>
        <end position="166"/>
    </location>
</feature>
<evidence type="ECO:0000256" key="1">
    <source>
        <dbReference type="SAM" id="Coils"/>
    </source>
</evidence>
<dbReference type="EMBL" id="JAJUOL010000745">
    <property type="protein sequence ID" value="MCH3853191.1"/>
    <property type="molecule type" value="Genomic_DNA"/>
</dbReference>
<evidence type="ECO:0000313" key="3">
    <source>
        <dbReference type="Proteomes" id="UP001199644"/>
    </source>
</evidence>
<gene>
    <name evidence="2" type="ORF">LZC39_13945</name>
</gene>
<accession>A0AAW5EL74</accession>